<evidence type="ECO:0000259" key="2">
    <source>
        <dbReference type="PROSITE" id="PS50943"/>
    </source>
</evidence>
<dbReference type="SMART" id="SM00530">
    <property type="entry name" value="HTH_XRE"/>
    <property type="match status" value="1"/>
</dbReference>
<dbReference type="SUPFAM" id="SSF47413">
    <property type="entry name" value="lambda repressor-like DNA-binding domains"/>
    <property type="match status" value="1"/>
</dbReference>
<keyword evidence="1" id="KW-0238">DNA-binding</keyword>
<dbReference type="AlphaFoldDB" id="A0A5C7XZQ6"/>
<accession>A0A5C7XZQ6</accession>
<evidence type="ECO:0000313" key="3">
    <source>
        <dbReference type="EMBL" id="TXI55077.1"/>
    </source>
</evidence>
<dbReference type="InterPro" id="IPR010982">
    <property type="entry name" value="Lambda_DNA-bd_dom_sf"/>
</dbReference>
<sequence length="92" mass="10176">MWTPTRDAHYSYRMGVRLSTETDSQRMAAVGANIRELRESAGESKAVAASAMGMTRQFLRGVEAGERNVSLERLFDIADHYGVKVARLLEGA</sequence>
<gene>
    <name evidence="3" type="ORF">E6Q54_13215</name>
</gene>
<dbReference type="PANTHER" id="PTHR46797:SF1">
    <property type="entry name" value="METHYLPHOSPHONATE SYNTHASE"/>
    <property type="match status" value="1"/>
</dbReference>
<reference evidence="3 4" key="1">
    <citation type="submission" date="2018-09" db="EMBL/GenBank/DDBJ databases">
        <title>Metagenome Assembled Genomes from an Advanced Water Purification Facility.</title>
        <authorList>
            <person name="Stamps B.W."/>
            <person name="Spear J.R."/>
        </authorList>
    </citation>
    <scope>NUCLEOTIDE SEQUENCE [LARGE SCALE GENOMIC DNA]</scope>
    <source>
        <strain evidence="3">Bin_29_2</strain>
    </source>
</reference>
<dbReference type="Proteomes" id="UP000321797">
    <property type="component" value="Unassembled WGS sequence"/>
</dbReference>
<proteinExistence type="predicted"/>
<dbReference type="GO" id="GO:0003700">
    <property type="term" value="F:DNA-binding transcription factor activity"/>
    <property type="evidence" value="ECO:0007669"/>
    <property type="project" value="TreeGrafter"/>
</dbReference>
<evidence type="ECO:0000256" key="1">
    <source>
        <dbReference type="ARBA" id="ARBA00023125"/>
    </source>
</evidence>
<dbReference type="InterPro" id="IPR001387">
    <property type="entry name" value="Cro/C1-type_HTH"/>
</dbReference>
<organism evidence="3 4">
    <name type="scientific">Mycolicibacter arupensis</name>
    <dbReference type="NCBI Taxonomy" id="342002"/>
    <lineage>
        <taxon>Bacteria</taxon>
        <taxon>Bacillati</taxon>
        <taxon>Actinomycetota</taxon>
        <taxon>Actinomycetes</taxon>
        <taxon>Mycobacteriales</taxon>
        <taxon>Mycobacteriaceae</taxon>
        <taxon>Mycolicibacter</taxon>
    </lineage>
</organism>
<evidence type="ECO:0000313" key="4">
    <source>
        <dbReference type="Proteomes" id="UP000321797"/>
    </source>
</evidence>
<name>A0A5C7XZQ6_9MYCO</name>
<dbReference type="GO" id="GO:0003677">
    <property type="term" value="F:DNA binding"/>
    <property type="evidence" value="ECO:0007669"/>
    <property type="project" value="UniProtKB-KW"/>
</dbReference>
<dbReference type="Pfam" id="PF13560">
    <property type="entry name" value="HTH_31"/>
    <property type="match status" value="1"/>
</dbReference>
<feature type="domain" description="HTH cro/C1-type" evidence="2">
    <location>
        <begin position="34"/>
        <end position="88"/>
    </location>
</feature>
<dbReference type="CDD" id="cd00093">
    <property type="entry name" value="HTH_XRE"/>
    <property type="match status" value="1"/>
</dbReference>
<protein>
    <submittedName>
        <fullName evidence="3">XRE family transcriptional regulator</fullName>
    </submittedName>
</protein>
<dbReference type="InterPro" id="IPR050807">
    <property type="entry name" value="TransReg_Diox_bact_type"/>
</dbReference>
<dbReference type="EMBL" id="SSGD01000073">
    <property type="protein sequence ID" value="TXI55077.1"/>
    <property type="molecule type" value="Genomic_DNA"/>
</dbReference>
<dbReference type="Gene3D" id="1.10.260.40">
    <property type="entry name" value="lambda repressor-like DNA-binding domains"/>
    <property type="match status" value="1"/>
</dbReference>
<dbReference type="PANTHER" id="PTHR46797">
    <property type="entry name" value="HTH-TYPE TRANSCRIPTIONAL REGULATOR"/>
    <property type="match status" value="1"/>
</dbReference>
<dbReference type="PROSITE" id="PS50943">
    <property type="entry name" value="HTH_CROC1"/>
    <property type="match status" value="1"/>
</dbReference>
<dbReference type="GO" id="GO:0005829">
    <property type="term" value="C:cytosol"/>
    <property type="evidence" value="ECO:0007669"/>
    <property type="project" value="TreeGrafter"/>
</dbReference>
<comment type="caution">
    <text evidence="3">The sequence shown here is derived from an EMBL/GenBank/DDBJ whole genome shotgun (WGS) entry which is preliminary data.</text>
</comment>